<dbReference type="STRING" id="88036.D8T462"/>
<dbReference type="GO" id="GO:0007163">
    <property type="term" value="P:establishment or maintenance of cell polarity"/>
    <property type="evidence" value="ECO:0000318"/>
    <property type="project" value="GO_Central"/>
</dbReference>
<dbReference type="Pfam" id="PF25490">
    <property type="entry name" value="DUF7910"/>
    <property type="match status" value="1"/>
</dbReference>
<dbReference type="CDD" id="cd00257">
    <property type="entry name" value="beta-trefoil_FSCN-like"/>
    <property type="match status" value="1"/>
</dbReference>
<dbReference type="Gene3D" id="2.80.10.50">
    <property type="match status" value="1"/>
</dbReference>
<dbReference type="GO" id="GO:0004553">
    <property type="term" value="F:hydrolase activity, hydrolyzing O-glycosyl compounds"/>
    <property type="evidence" value="ECO:0007669"/>
    <property type="project" value="InterPro"/>
</dbReference>
<dbReference type="Gramene" id="EFJ08513">
    <property type="protein sequence ID" value="EFJ08513"/>
    <property type="gene ID" value="SELMODRAFT_428838"/>
</dbReference>
<dbReference type="InterPro" id="IPR018087">
    <property type="entry name" value="Glyco_hydro_5_CS"/>
</dbReference>
<gene>
    <name evidence="8" type="ORF">SELMODRAFT_428838</name>
</gene>
<dbReference type="Proteomes" id="UP000001514">
    <property type="component" value="Unassembled WGS sequence"/>
</dbReference>
<organism evidence="9">
    <name type="scientific">Selaginella moellendorffii</name>
    <name type="common">Spikemoss</name>
    <dbReference type="NCBI Taxonomy" id="88036"/>
    <lineage>
        <taxon>Eukaryota</taxon>
        <taxon>Viridiplantae</taxon>
        <taxon>Streptophyta</taxon>
        <taxon>Embryophyta</taxon>
        <taxon>Tracheophyta</taxon>
        <taxon>Lycopodiopsida</taxon>
        <taxon>Selaginellales</taxon>
        <taxon>Selaginellaceae</taxon>
        <taxon>Selaginella</taxon>
    </lineage>
</organism>
<evidence type="ECO:0000256" key="3">
    <source>
        <dbReference type="ARBA" id="ARBA00023295"/>
    </source>
</evidence>
<keyword evidence="2 4" id="KW-0378">Hydrolase</keyword>
<dbReference type="InterPro" id="IPR001547">
    <property type="entry name" value="Glyco_hydro_5"/>
</dbReference>
<dbReference type="InterPro" id="IPR017853">
    <property type="entry name" value="GH"/>
</dbReference>
<dbReference type="Gene3D" id="3.20.20.80">
    <property type="entry name" value="Glycosidases"/>
    <property type="match status" value="2"/>
</dbReference>
<evidence type="ECO:0008006" key="10">
    <source>
        <dbReference type="Google" id="ProtNLM"/>
    </source>
</evidence>
<feature type="domain" description="Glycoside hydrolase family 5" evidence="6">
    <location>
        <begin position="229"/>
        <end position="492"/>
    </location>
</feature>
<dbReference type="GO" id="GO:0000272">
    <property type="term" value="P:polysaccharide catabolic process"/>
    <property type="evidence" value="ECO:0007669"/>
    <property type="project" value="InterPro"/>
</dbReference>
<dbReference type="GO" id="GO:0016477">
    <property type="term" value="P:cell migration"/>
    <property type="evidence" value="ECO:0000318"/>
    <property type="project" value="GO_Central"/>
</dbReference>
<evidence type="ECO:0000259" key="7">
    <source>
        <dbReference type="Pfam" id="PF25490"/>
    </source>
</evidence>
<dbReference type="PANTHER" id="PTHR10551:SF9">
    <property type="entry name" value="FASCIN-2"/>
    <property type="match status" value="1"/>
</dbReference>
<evidence type="ECO:0000313" key="8">
    <source>
        <dbReference type="EMBL" id="EFJ08513.1"/>
    </source>
</evidence>
<dbReference type="SUPFAM" id="SSF50405">
    <property type="entry name" value="Actin-crosslinking proteins"/>
    <property type="match status" value="1"/>
</dbReference>
<dbReference type="AlphaFoldDB" id="D8T462"/>
<dbReference type="PANTHER" id="PTHR10551">
    <property type="entry name" value="FASCIN"/>
    <property type="match status" value="1"/>
</dbReference>
<keyword evidence="3 4" id="KW-0326">Glycosidase</keyword>
<proteinExistence type="inferred from homology"/>
<dbReference type="GO" id="GO:0051017">
    <property type="term" value="P:actin filament bundle assembly"/>
    <property type="evidence" value="ECO:0000318"/>
    <property type="project" value="GO_Central"/>
</dbReference>
<dbReference type="GO" id="GO:0051015">
    <property type="term" value="F:actin filament binding"/>
    <property type="evidence" value="ECO:0000318"/>
    <property type="project" value="GO_Central"/>
</dbReference>
<comment type="similarity">
    <text evidence="1 4">Belongs to the glycosyl hydrolase 5 (cellulase A) family.</text>
</comment>
<evidence type="ECO:0000256" key="1">
    <source>
        <dbReference type="ARBA" id="ARBA00005641"/>
    </source>
</evidence>
<evidence type="ECO:0000259" key="6">
    <source>
        <dbReference type="Pfam" id="PF00150"/>
    </source>
</evidence>
<dbReference type="GO" id="GO:0015629">
    <property type="term" value="C:actin cytoskeleton"/>
    <property type="evidence" value="ECO:0000318"/>
    <property type="project" value="GO_Central"/>
</dbReference>
<dbReference type="HOGENOM" id="CLU_004624_3_1_1"/>
<dbReference type="InterPro" id="IPR057232">
    <property type="entry name" value="DUF7910"/>
</dbReference>
<dbReference type="InParanoid" id="D8T462"/>
<dbReference type="InterPro" id="IPR010431">
    <property type="entry name" value="Fascin"/>
</dbReference>
<evidence type="ECO:0000256" key="4">
    <source>
        <dbReference type="RuleBase" id="RU361153"/>
    </source>
</evidence>
<dbReference type="KEGG" id="smo:SELMODRAFT_428838"/>
<dbReference type="InterPro" id="IPR008999">
    <property type="entry name" value="Actin-crosslinking"/>
</dbReference>
<accession>D8T462</accession>
<sequence>MPARPLLLLLLLPFLSASGRQITNASDHHGGEAFGKIRAVNLGGWLVIEKWIKPSLFDGIPNKDLLDGTQIQLRSLKLGLFVSADGGGGQKISVNRPSASEWETFKLWRVTSTRFQLRVSNNDFVSASDEGAVEASKSSPDMWETFEIIRDPSSSKRVHLRAHSGMYLQAKDPSQLTADYKGTPGWDNNPAVFEMFVNTLLGGEFQLANGYGLAAAPAIFEQHRNGLVTANDFKFLASNGINAVRIPVGWWIAYDPKPPFPFVGGSLQALDNAFQWAGMNNMKVIIDLHGAPGSQNPWEHSGTRDGVSIWSQPKYISQTIQVIDFLASRYSKNPALLGIELLNEPRSDDVSFETLKQYYTLGYQTVRKHTSTAYVIMCQRIGADPNELANLLTKENGYSNVALDIHLYNLFYVTFYGKSVQWNIDYVYNERKQQLDSLRVTGGPAIFVGEWTNELNVTGASSSDYTAYATAQLEVFGAGASLGWSFWCLKNDNLHWDFERILEAQVAKMKTPQATNRPSKIDHWDCEEEIR</sequence>
<protein>
    <recommendedName>
        <fullName evidence="10">Mannan endo-1,4-beta-mannosidase</fullName>
    </recommendedName>
</protein>
<keyword evidence="5" id="KW-0732">Signal</keyword>
<evidence type="ECO:0000313" key="9">
    <source>
        <dbReference type="Proteomes" id="UP000001514"/>
    </source>
</evidence>
<dbReference type="Pfam" id="PF00150">
    <property type="entry name" value="Cellulase"/>
    <property type="match status" value="1"/>
</dbReference>
<feature type="domain" description="DUF7910" evidence="7">
    <location>
        <begin position="62"/>
        <end position="196"/>
    </location>
</feature>
<evidence type="ECO:0000256" key="2">
    <source>
        <dbReference type="ARBA" id="ARBA00022801"/>
    </source>
</evidence>
<keyword evidence="9" id="KW-1185">Reference proteome</keyword>
<evidence type="ECO:0000256" key="5">
    <source>
        <dbReference type="SAM" id="SignalP"/>
    </source>
</evidence>
<feature type="chain" id="PRO_5003123280" description="Mannan endo-1,4-beta-mannosidase" evidence="5">
    <location>
        <begin position="20"/>
        <end position="531"/>
    </location>
</feature>
<dbReference type="EMBL" id="GL377673">
    <property type="protein sequence ID" value="EFJ08513.1"/>
    <property type="molecule type" value="Genomic_DNA"/>
</dbReference>
<dbReference type="SUPFAM" id="SSF51445">
    <property type="entry name" value="(Trans)glycosidases"/>
    <property type="match status" value="1"/>
</dbReference>
<dbReference type="PROSITE" id="PS00659">
    <property type="entry name" value="GLYCOSYL_HYDROL_F5"/>
    <property type="match status" value="1"/>
</dbReference>
<reference evidence="8 9" key="1">
    <citation type="journal article" date="2011" name="Science">
        <title>The Selaginella genome identifies genetic changes associated with the evolution of vascular plants.</title>
        <authorList>
            <person name="Banks J.A."/>
            <person name="Nishiyama T."/>
            <person name="Hasebe M."/>
            <person name="Bowman J.L."/>
            <person name="Gribskov M."/>
            <person name="dePamphilis C."/>
            <person name="Albert V.A."/>
            <person name="Aono N."/>
            <person name="Aoyama T."/>
            <person name="Ambrose B.A."/>
            <person name="Ashton N.W."/>
            <person name="Axtell M.J."/>
            <person name="Barker E."/>
            <person name="Barker M.S."/>
            <person name="Bennetzen J.L."/>
            <person name="Bonawitz N.D."/>
            <person name="Chapple C."/>
            <person name="Cheng C."/>
            <person name="Correa L.G."/>
            <person name="Dacre M."/>
            <person name="DeBarry J."/>
            <person name="Dreyer I."/>
            <person name="Elias M."/>
            <person name="Engstrom E.M."/>
            <person name="Estelle M."/>
            <person name="Feng L."/>
            <person name="Finet C."/>
            <person name="Floyd S.K."/>
            <person name="Frommer W.B."/>
            <person name="Fujita T."/>
            <person name="Gramzow L."/>
            <person name="Gutensohn M."/>
            <person name="Harholt J."/>
            <person name="Hattori M."/>
            <person name="Heyl A."/>
            <person name="Hirai T."/>
            <person name="Hiwatashi Y."/>
            <person name="Ishikawa M."/>
            <person name="Iwata M."/>
            <person name="Karol K.G."/>
            <person name="Koehler B."/>
            <person name="Kolukisaoglu U."/>
            <person name="Kubo M."/>
            <person name="Kurata T."/>
            <person name="Lalonde S."/>
            <person name="Li K."/>
            <person name="Li Y."/>
            <person name="Litt A."/>
            <person name="Lyons E."/>
            <person name="Manning G."/>
            <person name="Maruyama T."/>
            <person name="Michael T.P."/>
            <person name="Mikami K."/>
            <person name="Miyazaki S."/>
            <person name="Morinaga S."/>
            <person name="Murata T."/>
            <person name="Mueller-Roeber B."/>
            <person name="Nelson D.R."/>
            <person name="Obara M."/>
            <person name="Oguri Y."/>
            <person name="Olmstead R.G."/>
            <person name="Onodera N."/>
            <person name="Petersen B.L."/>
            <person name="Pils B."/>
            <person name="Prigge M."/>
            <person name="Rensing S.A."/>
            <person name="Riano-Pachon D.M."/>
            <person name="Roberts A.W."/>
            <person name="Sato Y."/>
            <person name="Scheller H.V."/>
            <person name="Schulz B."/>
            <person name="Schulz C."/>
            <person name="Shakirov E.V."/>
            <person name="Shibagaki N."/>
            <person name="Shinohara N."/>
            <person name="Shippen D.E."/>
            <person name="Soerensen I."/>
            <person name="Sotooka R."/>
            <person name="Sugimoto N."/>
            <person name="Sugita M."/>
            <person name="Sumikawa N."/>
            <person name="Tanurdzic M."/>
            <person name="Theissen G."/>
            <person name="Ulvskov P."/>
            <person name="Wakazuki S."/>
            <person name="Weng J.K."/>
            <person name="Willats W.W."/>
            <person name="Wipf D."/>
            <person name="Wolf P.G."/>
            <person name="Yang L."/>
            <person name="Zimmer A.D."/>
            <person name="Zhu Q."/>
            <person name="Mitros T."/>
            <person name="Hellsten U."/>
            <person name="Loque D."/>
            <person name="Otillar R."/>
            <person name="Salamov A."/>
            <person name="Schmutz J."/>
            <person name="Shapiro H."/>
            <person name="Lindquist E."/>
            <person name="Lucas S."/>
            <person name="Rokhsar D."/>
            <person name="Grigoriev I.V."/>
        </authorList>
    </citation>
    <scope>NUCLEOTIDE SEQUENCE [LARGE SCALE GENOMIC DNA]</scope>
</reference>
<name>D8T462_SELML</name>
<dbReference type="OMA" id="PHWDFEW"/>
<dbReference type="eggNOG" id="ENOG502QPYU">
    <property type="taxonomic scope" value="Eukaryota"/>
</dbReference>
<dbReference type="GO" id="GO:0005737">
    <property type="term" value="C:cytoplasm"/>
    <property type="evidence" value="ECO:0000318"/>
    <property type="project" value="GO_Central"/>
</dbReference>
<feature type="signal peptide" evidence="5">
    <location>
        <begin position="1"/>
        <end position="19"/>
    </location>
</feature>